<keyword evidence="4" id="KW-1133">Transmembrane helix</keyword>
<reference evidence="7 8" key="1">
    <citation type="journal article" date="2023" name="Plant Dis.">
        <title>First Report of Diplodia intermedia Causing Canker and Dieback Diseases on Apple Trees in Canada.</title>
        <authorList>
            <person name="Ellouze W."/>
            <person name="Ilyukhin E."/>
            <person name="Sulman M."/>
            <person name="Ali S."/>
        </authorList>
    </citation>
    <scope>NUCLEOTIDE SEQUENCE [LARGE SCALE GENOMIC DNA]</scope>
    <source>
        <strain evidence="7 8">M45-28</strain>
    </source>
</reference>
<sequence>MATAATKDGATAATSVTSTPPPAVADGYREKRKPLRRRVRELLWDSFDRGPEERRFIAKIDFFILTWAGFSYFSKNLNSNNLSNAYVSGMKEELDVVGNQYQTFTTMWTM</sequence>
<feature type="region of interest" description="Disordered" evidence="6">
    <location>
        <begin position="1"/>
        <end position="30"/>
    </location>
</feature>
<keyword evidence="5" id="KW-0472">Membrane</keyword>
<name>A0ABR3TQA3_9PEZI</name>
<dbReference type="EMBL" id="JAKEKT020000036">
    <property type="protein sequence ID" value="KAL1641943.1"/>
    <property type="molecule type" value="Genomic_DNA"/>
</dbReference>
<keyword evidence="2" id="KW-0813">Transport</keyword>
<feature type="compositionally biased region" description="Low complexity" evidence="6">
    <location>
        <begin position="1"/>
        <end position="18"/>
    </location>
</feature>
<evidence type="ECO:0000256" key="6">
    <source>
        <dbReference type="SAM" id="MobiDB-lite"/>
    </source>
</evidence>
<comment type="caution">
    <text evidence="7">The sequence shown here is derived from an EMBL/GenBank/DDBJ whole genome shotgun (WGS) entry which is preliminary data.</text>
</comment>
<evidence type="ECO:0008006" key="9">
    <source>
        <dbReference type="Google" id="ProtNLM"/>
    </source>
</evidence>
<keyword evidence="3" id="KW-0812">Transmembrane</keyword>
<keyword evidence="8" id="KW-1185">Reference proteome</keyword>
<evidence type="ECO:0000256" key="1">
    <source>
        <dbReference type="ARBA" id="ARBA00004141"/>
    </source>
</evidence>
<evidence type="ECO:0000256" key="3">
    <source>
        <dbReference type="ARBA" id="ARBA00022692"/>
    </source>
</evidence>
<dbReference type="PANTHER" id="PTHR43791:SF36">
    <property type="entry name" value="TRANSPORTER, PUTATIVE (AFU_ORTHOLOGUE AFUA_6G08340)-RELATED"/>
    <property type="match status" value="1"/>
</dbReference>
<evidence type="ECO:0000256" key="4">
    <source>
        <dbReference type="ARBA" id="ARBA00022989"/>
    </source>
</evidence>
<comment type="subcellular location">
    <subcellularLocation>
        <location evidence="1">Membrane</location>
        <topology evidence="1">Multi-pass membrane protein</topology>
    </subcellularLocation>
</comment>
<gene>
    <name evidence="7" type="ORF">SLS58_005779</name>
</gene>
<dbReference type="Proteomes" id="UP001521184">
    <property type="component" value="Unassembled WGS sequence"/>
</dbReference>
<evidence type="ECO:0000256" key="5">
    <source>
        <dbReference type="ARBA" id="ARBA00023136"/>
    </source>
</evidence>
<accession>A0ABR3TQA3</accession>
<evidence type="ECO:0000313" key="8">
    <source>
        <dbReference type="Proteomes" id="UP001521184"/>
    </source>
</evidence>
<evidence type="ECO:0000313" key="7">
    <source>
        <dbReference type="EMBL" id="KAL1641943.1"/>
    </source>
</evidence>
<protein>
    <recommendedName>
        <fullName evidence="9">Pantothenate transporter liz1</fullName>
    </recommendedName>
</protein>
<evidence type="ECO:0000256" key="2">
    <source>
        <dbReference type="ARBA" id="ARBA00022448"/>
    </source>
</evidence>
<organism evidence="7 8">
    <name type="scientific">Diplodia intermedia</name>
    <dbReference type="NCBI Taxonomy" id="856260"/>
    <lineage>
        <taxon>Eukaryota</taxon>
        <taxon>Fungi</taxon>
        <taxon>Dikarya</taxon>
        <taxon>Ascomycota</taxon>
        <taxon>Pezizomycotina</taxon>
        <taxon>Dothideomycetes</taxon>
        <taxon>Dothideomycetes incertae sedis</taxon>
        <taxon>Botryosphaeriales</taxon>
        <taxon>Botryosphaeriaceae</taxon>
        <taxon>Diplodia</taxon>
    </lineage>
</organism>
<proteinExistence type="predicted"/>
<dbReference type="PANTHER" id="PTHR43791">
    <property type="entry name" value="PERMEASE-RELATED"/>
    <property type="match status" value="1"/>
</dbReference>